<dbReference type="PROSITE" id="PS51198">
    <property type="entry name" value="UVRD_HELICASE_ATP_BIND"/>
    <property type="match status" value="1"/>
</dbReference>
<dbReference type="RefSeq" id="WP_154538671.1">
    <property type="nucleotide sequence ID" value="NZ_VUNE01000005.1"/>
</dbReference>
<comment type="similarity">
    <text evidence="13">Belongs to the helicase family. AddA subfamily.</text>
</comment>
<keyword evidence="9 13" id="KW-0234">DNA repair</keyword>
<dbReference type="Pfam" id="PF00580">
    <property type="entry name" value="UvrD-helicase"/>
    <property type="match status" value="1"/>
</dbReference>
<dbReference type="InterPro" id="IPR014017">
    <property type="entry name" value="DNA_helicase_UvrD-like_C"/>
</dbReference>
<dbReference type="EC" id="5.6.2.4" evidence="13"/>
<evidence type="ECO:0000256" key="15">
    <source>
        <dbReference type="SAM" id="MobiDB-lite"/>
    </source>
</evidence>
<dbReference type="Gene3D" id="3.90.320.10">
    <property type="match status" value="1"/>
</dbReference>
<keyword evidence="8 13" id="KW-0238">DNA-binding</keyword>
<evidence type="ECO:0000256" key="13">
    <source>
        <dbReference type="HAMAP-Rule" id="MF_01451"/>
    </source>
</evidence>
<feature type="region of interest" description="Disordered" evidence="15">
    <location>
        <begin position="1044"/>
        <end position="1064"/>
    </location>
</feature>
<evidence type="ECO:0000256" key="5">
    <source>
        <dbReference type="ARBA" id="ARBA00022806"/>
    </source>
</evidence>
<dbReference type="EMBL" id="VUNE01000005">
    <property type="protein sequence ID" value="MST63209.1"/>
    <property type="molecule type" value="Genomic_DNA"/>
</dbReference>
<comment type="subunit">
    <text evidence="13">Heterodimer of AddA and AddB/RexB.</text>
</comment>
<dbReference type="GO" id="GO:0003690">
    <property type="term" value="F:double-stranded DNA binding"/>
    <property type="evidence" value="ECO:0007669"/>
    <property type="project" value="UniProtKB-UniRule"/>
</dbReference>
<dbReference type="HAMAP" id="MF_01451">
    <property type="entry name" value="AddA"/>
    <property type="match status" value="1"/>
</dbReference>
<evidence type="ECO:0000256" key="14">
    <source>
        <dbReference type="PROSITE-ProRule" id="PRU00560"/>
    </source>
</evidence>
<evidence type="ECO:0000256" key="11">
    <source>
        <dbReference type="ARBA" id="ARBA00034617"/>
    </source>
</evidence>
<evidence type="ECO:0000256" key="1">
    <source>
        <dbReference type="ARBA" id="ARBA00022722"/>
    </source>
</evidence>
<dbReference type="SUPFAM" id="SSF52980">
    <property type="entry name" value="Restriction endonuclease-like"/>
    <property type="match status" value="1"/>
</dbReference>
<name>A0A6N7XJE8_9FIRM</name>
<dbReference type="PANTHER" id="PTHR11070">
    <property type="entry name" value="UVRD / RECB / PCRA DNA HELICASE FAMILY MEMBER"/>
    <property type="match status" value="1"/>
</dbReference>
<keyword evidence="1 13" id="KW-0540">Nuclease</keyword>
<dbReference type="GO" id="GO:0000724">
    <property type="term" value="P:double-strand break repair via homologous recombination"/>
    <property type="evidence" value="ECO:0007669"/>
    <property type="project" value="UniProtKB-UniRule"/>
</dbReference>
<evidence type="ECO:0000256" key="6">
    <source>
        <dbReference type="ARBA" id="ARBA00022839"/>
    </source>
</evidence>
<feature type="binding site" evidence="14">
    <location>
        <begin position="24"/>
        <end position="31"/>
    </location>
    <ligand>
        <name>ATP</name>
        <dbReference type="ChEBI" id="CHEBI:30616"/>
    </ligand>
</feature>
<accession>A0A6N7XJE8</accession>
<evidence type="ECO:0000313" key="19">
    <source>
        <dbReference type="Proteomes" id="UP000440713"/>
    </source>
</evidence>
<keyword evidence="7 13" id="KW-0067">ATP-binding</keyword>
<keyword evidence="4 13" id="KW-0378">Hydrolase</keyword>
<dbReference type="InterPro" id="IPR038726">
    <property type="entry name" value="PDDEXK_AddAB-type"/>
</dbReference>
<dbReference type="FunFam" id="3.40.50.300:FF:001236">
    <property type="entry name" value="ATP-dependent helicase/nuclease subunit A"/>
    <property type="match status" value="1"/>
</dbReference>
<dbReference type="PANTHER" id="PTHR11070:SF48">
    <property type="entry name" value="ATP-DEPENDENT HELICASE_NUCLEASE SUBUNIT A"/>
    <property type="match status" value="1"/>
</dbReference>
<dbReference type="InterPro" id="IPR014016">
    <property type="entry name" value="UvrD-like_ATP-bd"/>
</dbReference>
<dbReference type="GO" id="GO:0008408">
    <property type="term" value="F:3'-5' exonuclease activity"/>
    <property type="evidence" value="ECO:0007669"/>
    <property type="project" value="UniProtKB-UniRule"/>
</dbReference>
<dbReference type="GO" id="GO:0033202">
    <property type="term" value="C:DNA helicase complex"/>
    <property type="evidence" value="ECO:0007669"/>
    <property type="project" value="TreeGrafter"/>
</dbReference>
<evidence type="ECO:0000313" key="18">
    <source>
        <dbReference type="EMBL" id="MST63209.1"/>
    </source>
</evidence>
<feature type="domain" description="UvrD-like helicase C-terminal" evidence="17">
    <location>
        <begin position="558"/>
        <end position="856"/>
    </location>
</feature>
<comment type="caution">
    <text evidence="18">The sequence shown here is derived from an EMBL/GenBank/DDBJ whole genome shotgun (WGS) entry which is preliminary data.</text>
</comment>
<dbReference type="InterPro" id="IPR000212">
    <property type="entry name" value="DNA_helicase_UvrD/REP"/>
</dbReference>
<organism evidence="18 19">
    <name type="scientific">Peptostreptococcus porci</name>
    <dbReference type="NCBI Taxonomy" id="2652282"/>
    <lineage>
        <taxon>Bacteria</taxon>
        <taxon>Bacillati</taxon>
        <taxon>Bacillota</taxon>
        <taxon>Clostridia</taxon>
        <taxon>Peptostreptococcales</taxon>
        <taxon>Peptostreptococcaceae</taxon>
        <taxon>Peptostreptococcus</taxon>
    </lineage>
</organism>
<dbReference type="InterPro" id="IPR011335">
    <property type="entry name" value="Restrct_endonuc-II-like"/>
</dbReference>
<feature type="domain" description="UvrD-like helicase ATP-binding" evidence="16">
    <location>
        <begin position="3"/>
        <end position="489"/>
    </location>
</feature>
<keyword evidence="10 13" id="KW-0413">Isomerase</keyword>
<evidence type="ECO:0000256" key="8">
    <source>
        <dbReference type="ARBA" id="ARBA00023125"/>
    </source>
</evidence>
<keyword evidence="19" id="KW-1185">Reference proteome</keyword>
<dbReference type="InterPro" id="IPR014152">
    <property type="entry name" value="AddA"/>
</dbReference>
<comment type="function">
    <text evidence="13">The heterodimer acts as both an ATP-dependent DNA helicase and an ATP-dependent, dual-direction single-stranded exonuclease. Recognizes the chi site generating a DNA molecule suitable for the initiation of homologous recombination. The AddA nuclease domain is required for chi fragment generation; this subunit has the helicase and 3' -&gt; 5' nuclease activities.</text>
</comment>
<reference evidence="18 19" key="1">
    <citation type="submission" date="2019-08" db="EMBL/GenBank/DDBJ databases">
        <title>In-depth cultivation of the pig gut microbiome towards novel bacterial diversity and tailored functional studies.</title>
        <authorList>
            <person name="Wylensek D."/>
            <person name="Hitch T.C.A."/>
            <person name="Clavel T."/>
        </authorList>
    </citation>
    <scope>NUCLEOTIDE SEQUENCE [LARGE SCALE GENOMIC DNA]</scope>
    <source>
        <strain evidence="18 19">WCA-SAB-591-4A-A</strain>
    </source>
</reference>
<evidence type="ECO:0000256" key="4">
    <source>
        <dbReference type="ARBA" id="ARBA00022801"/>
    </source>
</evidence>
<dbReference type="SUPFAM" id="SSF52540">
    <property type="entry name" value="P-loop containing nucleoside triphosphate hydrolases"/>
    <property type="match status" value="1"/>
</dbReference>
<evidence type="ECO:0000259" key="16">
    <source>
        <dbReference type="PROSITE" id="PS51198"/>
    </source>
</evidence>
<keyword evidence="2 13" id="KW-0547">Nucleotide-binding</keyword>
<dbReference type="GO" id="GO:0005829">
    <property type="term" value="C:cytosol"/>
    <property type="evidence" value="ECO:0007669"/>
    <property type="project" value="TreeGrafter"/>
</dbReference>
<keyword evidence="6 13" id="KW-0269">Exonuclease</keyword>
<keyword evidence="3 13" id="KW-0227">DNA damage</keyword>
<feature type="compositionally biased region" description="Basic and acidic residues" evidence="15">
    <location>
        <begin position="1050"/>
        <end position="1064"/>
    </location>
</feature>
<dbReference type="PROSITE" id="PS51217">
    <property type="entry name" value="UVRD_HELICASE_CTER"/>
    <property type="match status" value="1"/>
</dbReference>
<comment type="catalytic activity">
    <reaction evidence="11 13">
        <text>Couples ATP hydrolysis with the unwinding of duplex DNA by translocating in the 3'-5' direction.</text>
        <dbReference type="EC" id="5.6.2.4"/>
    </reaction>
</comment>
<evidence type="ECO:0000256" key="2">
    <source>
        <dbReference type="ARBA" id="ARBA00022741"/>
    </source>
</evidence>
<dbReference type="Pfam" id="PF13361">
    <property type="entry name" value="UvrD_C"/>
    <property type="match status" value="1"/>
</dbReference>
<evidence type="ECO:0000259" key="17">
    <source>
        <dbReference type="PROSITE" id="PS51217"/>
    </source>
</evidence>
<dbReference type="Proteomes" id="UP000440713">
    <property type="component" value="Unassembled WGS sequence"/>
</dbReference>
<evidence type="ECO:0000256" key="3">
    <source>
        <dbReference type="ARBA" id="ARBA00022763"/>
    </source>
</evidence>
<evidence type="ECO:0000256" key="10">
    <source>
        <dbReference type="ARBA" id="ARBA00023235"/>
    </source>
</evidence>
<keyword evidence="5 13" id="KW-0347">Helicase</keyword>
<dbReference type="Pfam" id="PF12705">
    <property type="entry name" value="PDDEXK_1"/>
    <property type="match status" value="1"/>
</dbReference>
<gene>
    <name evidence="13" type="primary">addA</name>
    <name evidence="18" type="ORF">FYJ71_09710</name>
</gene>
<dbReference type="InterPro" id="IPR011604">
    <property type="entry name" value="PDDEXK-like_dom_sf"/>
</dbReference>
<dbReference type="EC" id="3.1.-.-" evidence="13"/>
<evidence type="ECO:0000256" key="9">
    <source>
        <dbReference type="ARBA" id="ARBA00023204"/>
    </source>
</evidence>
<dbReference type="GO" id="GO:0005524">
    <property type="term" value="F:ATP binding"/>
    <property type="evidence" value="ECO:0007669"/>
    <property type="project" value="UniProtKB-UniRule"/>
</dbReference>
<comment type="cofactor">
    <cofactor evidence="13">
        <name>Mg(2+)</name>
        <dbReference type="ChEBI" id="CHEBI:18420"/>
    </cofactor>
</comment>
<sequence length="1351" mass="156885">MATKWTKEQREVIDSRGSNLLVAAAAGSGKTAVMIERIIQLVIDKKKPIDIDKLLVVTFTRAAAAEMKERVGVAIEKALDSDPENEHLQRQAILLNKADITTIDSFCGKIVRENFHVIDLEPDIKVADETEIGIISAEVLEDLLDELYNSHDEDLLKIFEWYGNKNGDESLGNLIMKINRFVSAFPYPEKWLEDSAEFFNNIAKNEKFYIDNYLTPTAKEVFLLIKSRIRKIKEIVDITDENKDLEKMHLNAMNLFSGVKSVYNALRAFLELENIESWENVVKSVSEYKNYVSNFINFRASKKWSEESTSIYSEYKDVFKNIKNEIEKSINDLSIDLNVLIDEHNRVYPYMRSLSNMVLKYREAFSNRKRSLGIMDFADIESFALKILSQKDENGNIVPSMVANSYKDLYEEVFTDEYQDSNMIQEVILSLVSRSDNPNRFMVGDVKQSIYRFRQAMPEIFMNKYDTYKIGDNAGEDKKILLYNNFRSRAEVLEGCNHIFKSIMKKETGELDYTDEERLNPSAFFEELRSEVSGHCGGPIEIYLSEKQKNNSETDEEKCIENSVPDNQEKTNLSKIVKGYSDNETGEEDGENEDLTNFEIEAKNIANIIYKMVNEDNDSNFMVFDKDTNEYRRVEYRDIVILMSALKTKASILEEKMYELGIPTYSDQSSGYFSTLEVSTIENLLRVIDNPMQDIPLLSVLRSEIFEFDANELSSIRLYNRNGDFYQVLKEVNDNLEEFDADKGLKNKITNFFSTLERYIEKAVLLPVDELIMYIYEDTNYYNYVGVMEMGEQRQNNLKLLYERARQFESSSFRGIFNFINYIERLKNKSVDLGEAKNVSDDANLVRIMSIHKSKGLEFPVVILANADRRFKLNQDDSNLFLHSKYGYGPTVFDIENNVSYNSYIKNKIMNTHKNEILAESMRLLYVAMTRAKEKLIITGSTKDFANNELPKWESFQTDEGGNLDSHEILSKNSFLDWIMPTVVNLTKREKFTNVYGEEMNYLGYGDCKWSIGVSNHVDIVYENKNLIEKHHKIVENVIERMNGNNSDIKAGDEDKDSSKKADIKAGYGYNDSLKKNGKERFESDKDDIEVVKDIKIDNNIVETLKNNFNTSYRYENSSRKPSSISVSEIKKIFDDDEQYHEKYFKQSRNIDFKVPNFMHTAQVGVEFSSSEKGTIFHLVMQLLDFARFKDILTDNARVRWEIESQIKALVEKKILSSEEANTINVTRIIKFIRSDIFTQILDAQSRGRLYREKAINYSIRVNELYPQEFIDDDERLMLVGIIDLFFENENGKLILIDYKTDYVDENNLNEVVSRYKIQLEYYKKAIENISGKEVENKYIYLFGIGELVRI</sequence>
<evidence type="ECO:0000256" key="7">
    <source>
        <dbReference type="ARBA" id="ARBA00022840"/>
    </source>
</evidence>
<dbReference type="InterPro" id="IPR027417">
    <property type="entry name" value="P-loop_NTPase"/>
</dbReference>
<dbReference type="Gene3D" id="3.40.50.300">
    <property type="entry name" value="P-loop containing nucleotide triphosphate hydrolases"/>
    <property type="match status" value="4"/>
</dbReference>
<proteinExistence type="inferred from homology"/>
<dbReference type="GO" id="GO:0043138">
    <property type="term" value="F:3'-5' DNA helicase activity"/>
    <property type="evidence" value="ECO:0007669"/>
    <property type="project" value="UniProtKB-UniRule"/>
</dbReference>
<comment type="catalytic activity">
    <reaction evidence="12 13">
        <text>ATP + H2O = ADP + phosphate + H(+)</text>
        <dbReference type="Rhea" id="RHEA:13065"/>
        <dbReference type="ChEBI" id="CHEBI:15377"/>
        <dbReference type="ChEBI" id="CHEBI:15378"/>
        <dbReference type="ChEBI" id="CHEBI:30616"/>
        <dbReference type="ChEBI" id="CHEBI:43474"/>
        <dbReference type="ChEBI" id="CHEBI:456216"/>
        <dbReference type="EC" id="5.6.2.4"/>
    </reaction>
</comment>
<evidence type="ECO:0000256" key="12">
    <source>
        <dbReference type="ARBA" id="ARBA00048988"/>
    </source>
</evidence>
<protein>
    <recommendedName>
        <fullName evidence="13">ATP-dependent helicase/nuclease subunit A</fullName>
        <ecNumber evidence="13">3.1.-.-</ecNumber>
        <ecNumber evidence="13">5.6.2.4</ecNumber>
    </recommendedName>
    <alternativeName>
        <fullName evidence="13">ATP-dependent helicase/nuclease AddA</fullName>
    </alternativeName>
    <alternativeName>
        <fullName evidence="13">DNA 3'-5' helicase AddA</fullName>
    </alternativeName>
</protein>